<dbReference type="AlphaFoldDB" id="A0A921L9P0"/>
<reference evidence="2" key="2">
    <citation type="submission" date="2021-09" db="EMBL/GenBank/DDBJ databases">
        <authorList>
            <person name="Gilroy R."/>
        </authorList>
    </citation>
    <scope>NUCLEOTIDE SEQUENCE</scope>
    <source>
        <strain evidence="2">7886</strain>
    </source>
</reference>
<dbReference type="Proteomes" id="UP000747013">
    <property type="component" value="Unassembled WGS sequence"/>
</dbReference>
<feature type="domain" description="KilA-N DNA-binding" evidence="1">
    <location>
        <begin position="27"/>
        <end position="107"/>
    </location>
</feature>
<organism evidence="2 3">
    <name type="scientific">Companilactobacillus farciminis</name>
    <dbReference type="NCBI Taxonomy" id="1612"/>
    <lineage>
        <taxon>Bacteria</taxon>
        <taxon>Bacillati</taxon>
        <taxon>Bacillota</taxon>
        <taxon>Bacilli</taxon>
        <taxon>Lactobacillales</taxon>
        <taxon>Lactobacillaceae</taxon>
        <taxon>Companilactobacillus</taxon>
    </lineage>
</organism>
<comment type="caution">
    <text evidence="2">The sequence shown here is derived from an EMBL/GenBank/DDBJ whole genome shotgun (WGS) entry which is preliminary data.</text>
</comment>
<evidence type="ECO:0000313" key="2">
    <source>
        <dbReference type="EMBL" id="HJF86607.1"/>
    </source>
</evidence>
<dbReference type="InterPro" id="IPR018873">
    <property type="entry name" value="KilA-N_DNA-bd_domain"/>
</dbReference>
<reference evidence="2" key="1">
    <citation type="journal article" date="2021" name="PeerJ">
        <title>Extensive microbial diversity within the chicken gut microbiome revealed by metagenomics and culture.</title>
        <authorList>
            <person name="Gilroy R."/>
            <person name="Ravi A."/>
            <person name="Getino M."/>
            <person name="Pursley I."/>
            <person name="Horton D.L."/>
            <person name="Alikhan N.F."/>
            <person name="Baker D."/>
            <person name="Gharbi K."/>
            <person name="Hall N."/>
            <person name="Watson M."/>
            <person name="Adriaenssens E.M."/>
            <person name="Foster-Nyarko E."/>
            <person name="Jarju S."/>
            <person name="Secka A."/>
            <person name="Antonio M."/>
            <person name="Oren A."/>
            <person name="Chaudhuri R.R."/>
            <person name="La Ragione R."/>
            <person name="Hildebrand F."/>
            <person name="Pallen M.J."/>
        </authorList>
    </citation>
    <scope>NUCLEOTIDE SEQUENCE</scope>
    <source>
        <strain evidence="2">7886</strain>
    </source>
</reference>
<dbReference type="EMBL" id="DYWC01000093">
    <property type="protein sequence ID" value="HJF86607.1"/>
    <property type="molecule type" value="Genomic_DNA"/>
</dbReference>
<evidence type="ECO:0000259" key="1">
    <source>
        <dbReference type="Pfam" id="PF10543"/>
    </source>
</evidence>
<dbReference type="Pfam" id="PF10543">
    <property type="entry name" value="ORF6N"/>
    <property type="match status" value="1"/>
</dbReference>
<name>A0A921L9P0_9LACO</name>
<sequence>MNELKILGTEKVGNFKFTGIEGGFGENKKAMLVRDIAVIHNSNVRRINEVINRNRKRFKDGVDIIDLLSNEDFAVVLNDSGFNQNQINASNNIYLLSERGYAKLLKILEDDKAWEIYDELVDNYFNMRYIIQKQDSYMITDPVQRAKRWIEEQEEHQVKLAMAKQETKDVQDNTPISSKDYQVLSRKIGQKLDRYLSQHQIYNKNQVALLRWDLNNAILKAAGVPARTLIKQKHFTAIAEALVNWEPSETTLEKMKAY</sequence>
<proteinExistence type="predicted"/>
<accession>A0A921L9P0</accession>
<gene>
    <name evidence="2" type="ORF">K8V88_04135</name>
</gene>
<evidence type="ECO:0000313" key="3">
    <source>
        <dbReference type="Proteomes" id="UP000747013"/>
    </source>
</evidence>
<protein>
    <submittedName>
        <fullName evidence="2">ORF6N domain-containing protein</fullName>
    </submittedName>
</protein>